<keyword evidence="6" id="KW-1185">Reference proteome</keyword>
<organism evidence="5 6">
    <name type="scientific">Alkalicella caledoniensis</name>
    <dbReference type="NCBI Taxonomy" id="2731377"/>
    <lineage>
        <taxon>Bacteria</taxon>
        <taxon>Bacillati</taxon>
        <taxon>Bacillota</taxon>
        <taxon>Clostridia</taxon>
        <taxon>Eubacteriales</taxon>
        <taxon>Proteinivoracaceae</taxon>
        <taxon>Alkalicella</taxon>
    </lineage>
</organism>
<sequence length="338" mass="38251">MANKIISISDLKFMEEPGDPFIVRMHHVDYYPKSNGNLGVTEEQLKSRSLGNDFDFNNEWKMYYGKEVPGFPSHPHRGFETVTVVLQGYVDHSDSSGAVGRYGAGDVQWMTAGRGMQHAEMFPLINQDKENTMELFQIWLNLPSKDKLVEPSYKMLWAEDIPTVEEIDEAGNKATINVIAGSHNGTKSLKPTINSWANNRDNNVGIWSIKLQPAARFTIPSISSTLNRNLYFYRGGSIKIEGTKVDAPSSIKLVGDEDIIVINGNEESYLVLLEGEPIKEPVVAKGPFVMNTEEEITQAYEDYRKTGFGGWPYDRRDPVNHKDKGRFAKYNEDYIEIR</sequence>
<evidence type="ECO:0000313" key="6">
    <source>
        <dbReference type="Proteomes" id="UP000516160"/>
    </source>
</evidence>
<accession>A0A7G9W3M4</accession>
<dbReference type="AlphaFoldDB" id="A0A7G9W3M4"/>
<dbReference type="InterPro" id="IPR011051">
    <property type="entry name" value="RmlC_Cupin_sf"/>
</dbReference>
<feature type="domain" description="Pirin N-terminal" evidence="3">
    <location>
        <begin position="56"/>
        <end position="140"/>
    </location>
</feature>
<feature type="domain" description="Pirin C-terminal" evidence="4">
    <location>
        <begin position="207"/>
        <end position="309"/>
    </location>
</feature>
<dbReference type="Pfam" id="PF05726">
    <property type="entry name" value="Pirin_C"/>
    <property type="match status" value="1"/>
</dbReference>
<evidence type="ECO:0000313" key="5">
    <source>
        <dbReference type="EMBL" id="QNO13286.1"/>
    </source>
</evidence>
<dbReference type="Gene3D" id="2.60.120.10">
    <property type="entry name" value="Jelly Rolls"/>
    <property type="match status" value="2"/>
</dbReference>
<dbReference type="InterPro" id="IPR008778">
    <property type="entry name" value="Pirin_C_dom"/>
</dbReference>
<dbReference type="SUPFAM" id="SSF51182">
    <property type="entry name" value="RmlC-like cupins"/>
    <property type="match status" value="1"/>
</dbReference>
<reference evidence="5 6" key="1">
    <citation type="submission" date="2020-07" db="EMBL/GenBank/DDBJ databases">
        <title>Alkalicella. sp. LB2 genome.</title>
        <authorList>
            <person name="Postec A."/>
            <person name="Quemeneur M."/>
        </authorList>
    </citation>
    <scope>NUCLEOTIDE SEQUENCE [LARGE SCALE GENOMIC DNA]</scope>
    <source>
        <strain evidence="5 6">LB2</strain>
    </source>
</reference>
<evidence type="ECO:0000259" key="3">
    <source>
        <dbReference type="Pfam" id="PF02678"/>
    </source>
</evidence>
<name>A0A7G9W3M4_ALKCA</name>
<dbReference type="Pfam" id="PF02678">
    <property type="entry name" value="Pirin"/>
    <property type="match status" value="1"/>
</dbReference>
<dbReference type="EMBL" id="CP058559">
    <property type="protein sequence ID" value="QNO13286.1"/>
    <property type="molecule type" value="Genomic_DNA"/>
</dbReference>
<dbReference type="PANTHER" id="PTHR13903:SF8">
    <property type="entry name" value="PIRIN"/>
    <property type="match status" value="1"/>
</dbReference>
<evidence type="ECO:0000256" key="1">
    <source>
        <dbReference type="ARBA" id="ARBA00008416"/>
    </source>
</evidence>
<protein>
    <submittedName>
        <fullName evidence="5">Pirin family protein</fullName>
    </submittedName>
</protein>
<dbReference type="CDD" id="cd02909">
    <property type="entry name" value="cupin_pirin_N"/>
    <property type="match status" value="1"/>
</dbReference>
<proteinExistence type="inferred from homology"/>
<evidence type="ECO:0000259" key="4">
    <source>
        <dbReference type="Pfam" id="PF05726"/>
    </source>
</evidence>
<dbReference type="PANTHER" id="PTHR13903">
    <property type="entry name" value="PIRIN-RELATED"/>
    <property type="match status" value="1"/>
</dbReference>
<dbReference type="Proteomes" id="UP000516160">
    <property type="component" value="Chromosome"/>
</dbReference>
<dbReference type="KEGG" id="acae:HYG86_00070"/>
<gene>
    <name evidence="5" type="ORF">HYG86_00070</name>
</gene>
<dbReference type="InterPro" id="IPR012093">
    <property type="entry name" value="Pirin"/>
</dbReference>
<dbReference type="InterPro" id="IPR014710">
    <property type="entry name" value="RmlC-like_jellyroll"/>
</dbReference>
<evidence type="ECO:0000256" key="2">
    <source>
        <dbReference type="RuleBase" id="RU003457"/>
    </source>
</evidence>
<dbReference type="RefSeq" id="WP_213166960.1">
    <property type="nucleotide sequence ID" value="NZ_CP058559.1"/>
</dbReference>
<dbReference type="InterPro" id="IPR003829">
    <property type="entry name" value="Pirin_N_dom"/>
</dbReference>
<dbReference type="CDD" id="cd02247">
    <property type="entry name" value="cupin_pirin_C"/>
    <property type="match status" value="1"/>
</dbReference>
<comment type="similarity">
    <text evidence="1 2">Belongs to the pirin family.</text>
</comment>